<dbReference type="Proteomes" id="UP000183809">
    <property type="component" value="Unassembled WGS sequence"/>
</dbReference>
<sequence length="787" mass="84950">MPRRWLQQTDTTAAGWSGSQGWVQYRVDLPDVVNDDAKPVICVNFECPTGFNDNRLWADATASADPKAPASSLFKLTASDFVKRDHPLTGTLTVTFNESLSTRSAVTMVRVARPVTCVSNSRGEKQTGNNRVVWEAGSPTKYEDNGDASCPGSFFPVGFDVTDGSVSAWVLDLTIEVDANLAGVPVTVHGGNDAAAEVAASDGDSAYVFGKTGTQTVRVKVDPPWAQVERRPWGVSGNVAWRLRVCSTGQTLPLNATRLELYALAPQRSLPAYFEGAVPVRLARRAVPRGHTGDHLSWLEYCYDNVFTRFDFRYDATYGAPAYVASHLGGNFRLRAYLAAAGRGASLVNCYDQAAAMQICLALAPGTGRSGVRWAFMDAFGFIKTTELVGWGACNNPFFRNPACARTRECDNDDPRRSHFDNHAFLVLQPSNTVVDATCSPHRGTESPQRYLCAAVQTLDETTLYRQHGLTPGSETNIDSTSPGIVSLDAAAMVPRSGEPLVGGPIEAPPRDRAVARLLQLAAPASLHAPPPKFCNADITAALFDAAAAAAAVPPWDAVRSDVYLGRDATTAEWVLGLRGSEAEVTVQCTVTEDTERASEQMTAHLRAYTGPLRQVFVRPEQRHAQCELSLETAPGLPRPTSLWVFGNVFVRATQSRLGAHDDDDGGDEATAVAHAVSAASGLLYARLESTTVATSAEVLRPRILDVKCPDEVKVGQDFVVRVSANGGPRVDIRTSAANVVLIEANHQVLTYKFTAVEPGPDELHFYFAHPQSLMPASHRHQLTVVE</sequence>
<name>A0A1J9S3F3_9PEZI</name>
<comment type="caution">
    <text evidence="1">The sequence shown here is derived from an EMBL/GenBank/DDBJ whole genome shotgun (WGS) entry which is preliminary data.</text>
</comment>
<protein>
    <submittedName>
        <fullName evidence="1">Uncharacterized protein</fullName>
    </submittedName>
</protein>
<keyword evidence="2" id="KW-1185">Reference proteome</keyword>
<dbReference type="OrthoDB" id="3796889at2759"/>
<organism evidence="1 2">
    <name type="scientific">Diplodia corticola</name>
    <dbReference type="NCBI Taxonomy" id="236234"/>
    <lineage>
        <taxon>Eukaryota</taxon>
        <taxon>Fungi</taxon>
        <taxon>Dikarya</taxon>
        <taxon>Ascomycota</taxon>
        <taxon>Pezizomycotina</taxon>
        <taxon>Dothideomycetes</taxon>
        <taxon>Dothideomycetes incertae sedis</taxon>
        <taxon>Botryosphaeriales</taxon>
        <taxon>Botryosphaeriaceae</taxon>
        <taxon>Diplodia</taxon>
    </lineage>
</organism>
<reference evidence="1 2" key="1">
    <citation type="submission" date="2016-10" db="EMBL/GenBank/DDBJ databases">
        <title>Proteomics and genomics reveal pathogen-plant mechanisms compatible with a hemibiotrophic lifestyle of Diplodia corticola.</title>
        <authorList>
            <person name="Fernandes I."/>
            <person name="De Jonge R."/>
            <person name="Van De Peer Y."/>
            <person name="Devreese B."/>
            <person name="Alves A."/>
            <person name="Esteves A.C."/>
        </authorList>
    </citation>
    <scope>NUCLEOTIDE SEQUENCE [LARGE SCALE GENOMIC DNA]</scope>
    <source>
        <strain evidence="1 2">CBS 112549</strain>
    </source>
</reference>
<dbReference type="GeneID" id="31013476"/>
<dbReference type="RefSeq" id="XP_020130417.1">
    <property type="nucleotide sequence ID" value="XM_020273216.1"/>
</dbReference>
<evidence type="ECO:0000313" key="1">
    <source>
        <dbReference type="EMBL" id="OJD34157.1"/>
    </source>
</evidence>
<dbReference type="AlphaFoldDB" id="A0A1J9S3F3"/>
<proteinExistence type="predicted"/>
<dbReference type="EMBL" id="MNUE01000025">
    <property type="protein sequence ID" value="OJD34157.1"/>
    <property type="molecule type" value="Genomic_DNA"/>
</dbReference>
<gene>
    <name evidence="1" type="ORF">BKCO1_25000111</name>
</gene>
<accession>A0A1J9S3F3</accession>
<evidence type="ECO:0000313" key="2">
    <source>
        <dbReference type="Proteomes" id="UP000183809"/>
    </source>
</evidence>